<evidence type="ECO:0000313" key="4">
    <source>
        <dbReference type="EMBL" id="RAP72496.1"/>
    </source>
</evidence>
<sequence length="67" mass="7196">MTTVYLKLSLVSSLLLLAGFAGTPPQPKINQLHNEVGKLSQEMRQLTNRTSSLERQGNLNSGSAQGA</sequence>
<dbReference type="AlphaFoldDB" id="A0A328TXL2"/>
<evidence type="ECO:0000256" key="2">
    <source>
        <dbReference type="SAM" id="SignalP"/>
    </source>
</evidence>
<reference evidence="4" key="1">
    <citation type="submission" date="2018-04" db="EMBL/GenBank/DDBJ databases">
        <title>Genomes of the Obligate Erwinia dacicola and Facultative Enterobacter sp. OLF Endosymbionts of the Olive Fruit fly, Bactrocera oleae.</title>
        <authorList>
            <person name="Estes A.M."/>
            <person name="Hearn D.J."/>
            <person name="Agarwal S."/>
            <person name="Pierson E.A."/>
            <person name="Dunning-Hotopp J.C."/>
        </authorList>
    </citation>
    <scope>NUCLEOTIDE SEQUENCE [LARGE SCALE GENOMIC DNA]</scope>
    <source>
        <strain evidence="4">Oroville</strain>
    </source>
</reference>
<feature type="signal peptide" evidence="2">
    <location>
        <begin position="1"/>
        <end position="23"/>
    </location>
</feature>
<name>A0A328TXL2_9GAMM</name>
<gene>
    <name evidence="4" type="ORF">ACZ87_00676</name>
</gene>
<feature type="chain" id="PRO_5016257611" description="DUF3251 domain-containing protein" evidence="2">
    <location>
        <begin position="24"/>
        <end position="67"/>
    </location>
</feature>
<evidence type="ECO:0000256" key="1">
    <source>
        <dbReference type="SAM" id="MobiDB-lite"/>
    </source>
</evidence>
<keyword evidence="2" id="KW-0732">Signal</keyword>
<proteinExistence type="predicted"/>
<feature type="region of interest" description="Disordered" evidence="1">
    <location>
        <begin position="48"/>
        <end position="67"/>
    </location>
</feature>
<dbReference type="Pfam" id="PF11622">
    <property type="entry name" value="DUF3251"/>
    <property type="match status" value="1"/>
</dbReference>
<comment type="caution">
    <text evidence="4">The sequence shown here is derived from an EMBL/GenBank/DDBJ whole genome shotgun (WGS) entry which is preliminary data.</text>
</comment>
<evidence type="ECO:0000259" key="3">
    <source>
        <dbReference type="Pfam" id="PF11622"/>
    </source>
</evidence>
<feature type="domain" description="DUF3251" evidence="3">
    <location>
        <begin position="25"/>
        <end position="66"/>
    </location>
</feature>
<organism evidence="4 5">
    <name type="scientific">Candidatus Erwinia dacicola</name>
    <dbReference type="NCBI Taxonomy" id="252393"/>
    <lineage>
        <taxon>Bacteria</taxon>
        <taxon>Pseudomonadati</taxon>
        <taxon>Pseudomonadota</taxon>
        <taxon>Gammaproteobacteria</taxon>
        <taxon>Enterobacterales</taxon>
        <taxon>Erwiniaceae</taxon>
        <taxon>Erwinia</taxon>
    </lineage>
</organism>
<dbReference type="EMBL" id="LJAM02000031">
    <property type="protein sequence ID" value="RAP72496.1"/>
    <property type="molecule type" value="Genomic_DNA"/>
</dbReference>
<dbReference type="InterPro" id="IPR021658">
    <property type="entry name" value="DUF3251"/>
</dbReference>
<protein>
    <recommendedName>
        <fullName evidence="3">DUF3251 domain-containing protein</fullName>
    </recommendedName>
</protein>
<accession>A0A328TXL2</accession>
<keyword evidence="5" id="KW-1185">Reference proteome</keyword>
<dbReference type="Proteomes" id="UP000244334">
    <property type="component" value="Unassembled WGS sequence"/>
</dbReference>
<evidence type="ECO:0000313" key="5">
    <source>
        <dbReference type="Proteomes" id="UP000244334"/>
    </source>
</evidence>